<dbReference type="AlphaFoldDB" id="A0A6C0D027"/>
<sequence>MNIGFFIRHFTERGTEVATYDYAKYNEEILHNKSYIICFTPEGQKAHFPGAMERYTYDKFKRFEIIEINHVNDMKEVIEKYNLSFFYSLTGGGNDIYQFGSNIWGKCKTIKHCVFHTTYPEGDFYISISDVLNQKNNTNLPVIPHIVDLPMETDNLRNELNIPEDAVVFGRYGGSDQFNIKMAHDAIKECLDQEENMNIYFLFMNTDHFYEHPRIIYLDRNVELQYKAKFINTCDAMIHAREMGETFGLSVGEFSIKNKPIITCKCGDLEHVNILGDKAILYHSKEELVNIFKNIKTIISSRNDWTSYDFSPAYVMSLFKAIFDTH</sequence>
<dbReference type="SUPFAM" id="SSF53756">
    <property type="entry name" value="UDP-Glycosyltransferase/glycogen phosphorylase"/>
    <property type="match status" value="1"/>
</dbReference>
<accession>A0A6C0D027</accession>
<evidence type="ECO:0000313" key="1">
    <source>
        <dbReference type="EMBL" id="QHT10416.1"/>
    </source>
</evidence>
<organism evidence="1">
    <name type="scientific">viral metagenome</name>
    <dbReference type="NCBI Taxonomy" id="1070528"/>
    <lineage>
        <taxon>unclassified sequences</taxon>
        <taxon>metagenomes</taxon>
        <taxon>organismal metagenomes</taxon>
    </lineage>
</organism>
<reference evidence="1" key="1">
    <citation type="journal article" date="2020" name="Nature">
        <title>Giant virus diversity and host interactions through global metagenomics.</title>
        <authorList>
            <person name="Schulz F."/>
            <person name="Roux S."/>
            <person name="Paez-Espino D."/>
            <person name="Jungbluth S."/>
            <person name="Walsh D.A."/>
            <person name="Denef V.J."/>
            <person name="McMahon K.D."/>
            <person name="Konstantinidis K.T."/>
            <person name="Eloe-Fadrosh E.A."/>
            <person name="Kyrpides N.C."/>
            <person name="Woyke T."/>
        </authorList>
    </citation>
    <scope>NUCLEOTIDE SEQUENCE</scope>
    <source>
        <strain evidence="1">GVMAG-M-3300023174-107</strain>
    </source>
</reference>
<evidence type="ECO:0008006" key="2">
    <source>
        <dbReference type="Google" id="ProtNLM"/>
    </source>
</evidence>
<dbReference type="Gene3D" id="3.40.50.2000">
    <property type="entry name" value="Glycogen Phosphorylase B"/>
    <property type="match status" value="1"/>
</dbReference>
<name>A0A6C0D027_9ZZZZ</name>
<protein>
    <recommendedName>
        <fullName evidence="2">Glycosyl transferase family 1 domain-containing protein</fullName>
    </recommendedName>
</protein>
<dbReference type="EMBL" id="MN739520">
    <property type="protein sequence ID" value="QHT10416.1"/>
    <property type="molecule type" value="Genomic_DNA"/>
</dbReference>
<proteinExistence type="predicted"/>